<evidence type="ECO:0000313" key="2">
    <source>
        <dbReference type="Proteomes" id="UP000030665"/>
    </source>
</evidence>
<dbReference type="Proteomes" id="UP000030665">
    <property type="component" value="Unassembled WGS sequence"/>
</dbReference>
<evidence type="ECO:0000313" key="1">
    <source>
        <dbReference type="EMBL" id="CDW55294.1"/>
    </source>
</evidence>
<reference evidence="1" key="1">
    <citation type="submission" date="2014-01" db="EMBL/GenBank/DDBJ databases">
        <authorList>
            <person name="Aslett M."/>
        </authorList>
    </citation>
    <scope>NUCLEOTIDE SEQUENCE</scope>
</reference>
<reference evidence="1" key="2">
    <citation type="submission" date="2014-03" db="EMBL/GenBank/DDBJ databases">
        <title>The whipworm genome and dual-species transcriptomics of an intimate host-pathogen interaction.</title>
        <authorList>
            <person name="Foth B.J."/>
            <person name="Tsai I.J."/>
            <person name="Reid A.J."/>
            <person name="Bancroft A.J."/>
            <person name="Nichol S."/>
            <person name="Tracey A."/>
            <person name="Holroyd N."/>
            <person name="Cotton J.A."/>
            <person name="Stanley E.J."/>
            <person name="Zarowiecki M."/>
            <person name="Liu J.Z."/>
            <person name="Huckvale T."/>
            <person name="Cooper P.J."/>
            <person name="Grencis R.K."/>
            <person name="Berriman M."/>
        </authorList>
    </citation>
    <scope>NUCLEOTIDE SEQUENCE [LARGE SCALE GENOMIC DNA]</scope>
</reference>
<gene>
    <name evidence="1" type="ORF">TTRE_0000356601</name>
</gene>
<dbReference type="EMBL" id="HG805945">
    <property type="protein sequence ID" value="CDW55294.1"/>
    <property type="molecule type" value="Genomic_DNA"/>
</dbReference>
<keyword evidence="2" id="KW-1185">Reference proteome</keyword>
<sequence length="90" mass="10191">MANHRYMATVHRSIAIVRIPVAEYDESVPSVFGVVPSAGFLWEPFCRRKQYLIFKGEGTRKFLVTRINSLSVRLGLESGSFSTQCILVRV</sequence>
<organism evidence="1 2">
    <name type="scientific">Trichuris trichiura</name>
    <name type="common">Whipworm</name>
    <name type="synonym">Trichocephalus trichiurus</name>
    <dbReference type="NCBI Taxonomy" id="36087"/>
    <lineage>
        <taxon>Eukaryota</taxon>
        <taxon>Metazoa</taxon>
        <taxon>Ecdysozoa</taxon>
        <taxon>Nematoda</taxon>
        <taxon>Enoplea</taxon>
        <taxon>Dorylaimia</taxon>
        <taxon>Trichinellida</taxon>
        <taxon>Trichuridae</taxon>
        <taxon>Trichuris</taxon>
    </lineage>
</organism>
<protein>
    <submittedName>
        <fullName evidence="1">Uncharacterized protein</fullName>
    </submittedName>
</protein>
<name>A0A077Z647_TRITR</name>
<dbReference type="AlphaFoldDB" id="A0A077Z647"/>
<accession>A0A077Z647</accession>
<proteinExistence type="predicted"/>